<protein>
    <submittedName>
        <fullName evidence="1">Uncharacterized protein</fullName>
    </submittedName>
</protein>
<dbReference type="AlphaFoldDB" id="A0A6C0D1X4"/>
<accession>A0A6C0D1X4</accession>
<organism evidence="1">
    <name type="scientific">viral metagenome</name>
    <dbReference type="NCBI Taxonomy" id="1070528"/>
    <lineage>
        <taxon>unclassified sequences</taxon>
        <taxon>metagenomes</taxon>
        <taxon>organismal metagenomes</taxon>
    </lineage>
</organism>
<evidence type="ECO:0000313" key="1">
    <source>
        <dbReference type="EMBL" id="QHT10768.1"/>
    </source>
</evidence>
<sequence>MKMSLLYCGLNGINQIVSRSLYKIDCTAYNKPYRRFLKKMMGYTGVMDEHHIFPRCLKGHPVLYDIEFNSGKNLKLMPNRCNKKQLKYNEVCDSNVILKHETHLAYTRYVRNQLDLIDPYGTDREYQIWLLLGHLNQKLEFEGQIPFK</sequence>
<reference evidence="1" key="1">
    <citation type="journal article" date="2020" name="Nature">
        <title>Giant virus diversity and host interactions through global metagenomics.</title>
        <authorList>
            <person name="Schulz F."/>
            <person name="Roux S."/>
            <person name="Paez-Espino D."/>
            <person name="Jungbluth S."/>
            <person name="Walsh D.A."/>
            <person name="Denef V.J."/>
            <person name="McMahon K.D."/>
            <person name="Konstantinidis K.T."/>
            <person name="Eloe-Fadrosh E.A."/>
            <person name="Kyrpides N.C."/>
            <person name="Woyke T."/>
        </authorList>
    </citation>
    <scope>NUCLEOTIDE SEQUENCE</scope>
    <source>
        <strain evidence="1">GVMAG-M-3300023174-107</strain>
    </source>
</reference>
<proteinExistence type="predicted"/>
<name>A0A6C0D1X4_9ZZZZ</name>
<dbReference type="EMBL" id="MN739527">
    <property type="protein sequence ID" value="QHT10768.1"/>
    <property type="molecule type" value="Genomic_DNA"/>
</dbReference>